<reference evidence="2 3" key="1">
    <citation type="submission" date="2014-01" db="EMBL/GenBank/DDBJ databases">
        <title>Full genme sequencing of cellulolytic bacterium Gynuella sunshinyii YC6258T gen. nov., sp. nov.</title>
        <authorList>
            <person name="Khan H."/>
            <person name="Chung E.J."/>
            <person name="Chung Y.R."/>
        </authorList>
    </citation>
    <scope>NUCLEOTIDE SEQUENCE [LARGE SCALE GENOMIC DNA]</scope>
    <source>
        <strain evidence="2 3">YC6258</strain>
    </source>
</reference>
<evidence type="ECO:0000313" key="3">
    <source>
        <dbReference type="Proteomes" id="UP000032266"/>
    </source>
</evidence>
<feature type="transmembrane region" description="Helical" evidence="1">
    <location>
        <begin position="31"/>
        <end position="53"/>
    </location>
</feature>
<dbReference type="HOGENOM" id="CLU_1956515_0_0_6"/>
<dbReference type="EMBL" id="CP007142">
    <property type="protein sequence ID" value="AJQ96920.1"/>
    <property type="molecule type" value="Genomic_DNA"/>
</dbReference>
<dbReference type="KEGG" id="gsn:YC6258_04888"/>
<dbReference type="RefSeq" id="WP_044618814.1">
    <property type="nucleotide sequence ID" value="NZ_CP007142.1"/>
</dbReference>
<keyword evidence="1" id="KW-1133">Transmembrane helix</keyword>
<dbReference type="STRING" id="1445510.YC6258_04888"/>
<sequence length="128" mass="14194">MSDFLMSQRELAKWAERLAADDWGRQTWESIALGVGCGALWLLCILVLVGCLVPPIRRRIHSWTGIYLPWNIAIAVLIITNLVGIMGHPAIFSSGVVAYWINTTVPASVLEPLAEALDFLAFAGWFRL</sequence>
<evidence type="ECO:0000256" key="1">
    <source>
        <dbReference type="SAM" id="Phobius"/>
    </source>
</evidence>
<keyword evidence="1" id="KW-0812">Transmembrane</keyword>
<protein>
    <submittedName>
        <fullName evidence="2">Uncharacterized protein</fullName>
    </submittedName>
</protein>
<dbReference type="OrthoDB" id="6196276at2"/>
<keyword evidence="3" id="KW-1185">Reference proteome</keyword>
<dbReference type="Proteomes" id="UP000032266">
    <property type="component" value="Chromosome"/>
</dbReference>
<accession>A0A0C5VC36</accession>
<gene>
    <name evidence="2" type="ORF">YC6258_04888</name>
</gene>
<keyword evidence="1" id="KW-0472">Membrane</keyword>
<name>A0A0C5VC36_9GAMM</name>
<organism evidence="2 3">
    <name type="scientific">Gynuella sunshinyii YC6258</name>
    <dbReference type="NCBI Taxonomy" id="1445510"/>
    <lineage>
        <taxon>Bacteria</taxon>
        <taxon>Pseudomonadati</taxon>
        <taxon>Pseudomonadota</taxon>
        <taxon>Gammaproteobacteria</taxon>
        <taxon>Oceanospirillales</taxon>
        <taxon>Saccharospirillaceae</taxon>
        <taxon>Gynuella</taxon>
    </lineage>
</organism>
<dbReference type="AlphaFoldDB" id="A0A0C5VC36"/>
<proteinExistence type="predicted"/>
<feature type="transmembrane region" description="Helical" evidence="1">
    <location>
        <begin position="65"/>
        <end position="86"/>
    </location>
</feature>
<evidence type="ECO:0000313" key="2">
    <source>
        <dbReference type="EMBL" id="AJQ96920.1"/>
    </source>
</evidence>